<feature type="non-terminal residue" evidence="9">
    <location>
        <position position="1"/>
    </location>
</feature>
<keyword evidence="5 7" id="KW-1133">Transmembrane helix</keyword>
<feature type="transmembrane region" description="Helical" evidence="7">
    <location>
        <begin position="370"/>
        <end position="388"/>
    </location>
</feature>
<comment type="caution">
    <text evidence="9">The sequence shown here is derived from an EMBL/GenBank/DDBJ whole genome shotgun (WGS) entry which is preliminary data.</text>
</comment>
<evidence type="ECO:0000313" key="10">
    <source>
        <dbReference type="Proteomes" id="UP000324800"/>
    </source>
</evidence>
<name>A0A5J4V465_9EUKA</name>
<dbReference type="GO" id="GO:0016020">
    <property type="term" value="C:membrane"/>
    <property type="evidence" value="ECO:0007669"/>
    <property type="project" value="UniProtKB-SubCell"/>
</dbReference>
<protein>
    <submittedName>
        <fullName evidence="9">Sugar porter family MFS transporter</fullName>
    </submittedName>
</protein>
<dbReference type="InterPro" id="IPR050820">
    <property type="entry name" value="MFS_Sugar_Transporter"/>
</dbReference>
<accession>A0A5J4V465</accession>
<comment type="subcellular location">
    <subcellularLocation>
        <location evidence="1">Membrane</location>
        <topology evidence="1">Multi-pass membrane protein</topology>
    </subcellularLocation>
</comment>
<feature type="transmembrane region" description="Helical" evidence="7">
    <location>
        <begin position="201"/>
        <end position="227"/>
    </location>
</feature>
<evidence type="ECO:0000256" key="6">
    <source>
        <dbReference type="ARBA" id="ARBA00023136"/>
    </source>
</evidence>
<dbReference type="PROSITE" id="PS50850">
    <property type="entry name" value="MFS"/>
    <property type="match status" value="1"/>
</dbReference>
<dbReference type="InterPro" id="IPR005828">
    <property type="entry name" value="MFS_sugar_transport-like"/>
</dbReference>
<evidence type="ECO:0000256" key="2">
    <source>
        <dbReference type="ARBA" id="ARBA00010992"/>
    </source>
</evidence>
<dbReference type="InterPro" id="IPR036259">
    <property type="entry name" value="MFS_trans_sf"/>
</dbReference>
<keyword evidence="6 7" id="KW-0472">Membrane</keyword>
<keyword evidence="4 7" id="KW-0812">Transmembrane</keyword>
<dbReference type="Pfam" id="PF00083">
    <property type="entry name" value="Sugar_tr"/>
    <property type="match status" value="2"/>
</dbReference>
<evidence type="ECO:0000256" key="1">
    <source>
        <dbReference type="ARBA" id="ARBA00004141"/>
    </source>
</evidence>
<feature type="transmembrane region" description="Helical" evidence="7">
    <location>
        <begin position="301"/>
        <end position="325"/>
    </location>
</feature>
<dbReference type="OrthoDB" id="8120565at2759"/>
<evidence type="ECO:0000256" key="7">
    <source>
        <dbReference type="SAM" id="Phobius"/>
    </source>
</evidence>
<dbReference type="SUPFAM" id="SSF103473">
    <property type="entry name" value="MFS general substrate transporter"/>
    <property type="match status" value="1"/>
</dbReference>
<dbReference type="PROSITE" id="PS00216">
    <property type="entry name" value="SUGAR_TRANSPORT_1"/>
    <property type="match status" value="1"/>
</dbReference>
<dbReference type="EMBL" id="SNRW01009644">
    <property type="protein sequence ID" value="KAA6377686.1"/>
    <property type="molecule type" value="Genomic_DNA"/>
</dbReference>
<dbReference type="InterPro" id="IPR005829">
    <property type="entry name" value="Sugar_transporter_CS"/>
</dbReference>
<dbReference type="Proteomes" id="UP000324800">
    <property type="component" value="Unassembled WGS sequence"/>
</dbReference>
<dbReference type="GO" id="GO:1904659">
    <property type="term" value="P:D-glucose transmembrane transport"/>
    <property type="evidence" value="ECO:0007669"/>
    <property type="project" value="TreeGrafter"/>
</dbReference>
<feature type="transmembrane region" description="Helical" evidence="7">
    <location>
        <begin position="267"/>
        <end position="289"/>
    </location>
</feature>
<proteinExistence type="inferred from homology"/>
<dbReference type="PRINTS" id="PR00171">
    <property type="entry name" value="SUGRTRNSPORT"/>
</dbReference>
<evidence type="ECO:0000256" key="4">
    <source>
        <dbReference type="ARBA" id="ARBA00022692"/>
    </source>
</evidence>
<dbReference type="Gene3D" id="1.20.1250.20">
    <property type="entry name" value="MFS general substrate transporter like domains"/>
    <property type="match status" value="1"/>
</dbReference>
<dbReference type="GO" id="GO:0022857">
    <property type="term" value="F:transmembrane transporter activity"/>
    <property type="evidence" value="ECO:0007669"/>
    <property type="project" value="InterPro"/>
</dbReference>
<comment type="similarity">
    <text evidence="2">Belongs to the major facilitator superfamily. Sugar transporter (TC 2.A.1.1) family.</text>
</comment>
<evidence type="ECO:0000259" key="8">
    <source>
        <dbReference type="PROSITE" id="PS50850"/>
    </source>
</evidence>
<evidence type="ECO:0000313" key="9">
    <source>
        <dbReference type="EMBL" id="KAA6377686.1"/>
    </source>
</evidence>
<evidence type="ECO:0000256" key="5">
    <source>
        <dbReference type="ARBA" id="ARBA00022989"/>
    </source>
</evidence>
<feature type="transmembrane region" description="Helical" evidence="7">
    <location>
        <begin position="337"/>
        <end position="358"/>
    </location>
</feature>
<feature type="domain" description="Major facilitator superfamily (MFS) profile" evidence="8">
    <location>
        <begin position="1"/>
        <end position="392"/>
    </location>
</feature>
<keyword evidence="3" id="KW-0813">Transport</keyword>
<dbReference type="PANTHER" id="PTHR48023:SF4">
    <property type="entry name" value="D-XYLOSE-PROTON SYMPORTER-LIKE 2"/>
    <property type="match status" value="1"/>
</dbReference>
<dbReference type="PROSITE" id="PS00217">
    <property type="entry name" value="SUGAR_TRANSPORT_2"/>
    <property type="match status" value="1"/>
</dbReference>
<feature type="transmembrane region" description="Helical" evidence="7">
    <location>
        <begin position="58"/>
        <end position="81"/>
    </location>
</feature>
<dbReference type="AlphaFoldDB" id="A0A5J4V465"/>
<feature type="transmembrane region" description="Helical" evidence="7">
    <location>
        <begin position="87"/>
        <end position="108"/>
    </location>
</feature>
<organism evidence="9 10">
    <name type="scientific">Streblomastix strix</name>
    <dbReference type="NCBI Taxonomy" id="222440"/>
    <lineage>
        <taxon>Eukaryota</taxon>
        <taxon>Metamonada</taxon>
        <taxon>Preaxostyla</taxon>
        <taxon>Oxymonadida</taxon>
        <taxon>Streblomastigidae</taxon>
        <taxon>Streblomastix</taxon>
    </lineage>
</organism>
<evidence type="ECO:0000256" key="3">
    <source>
        <dbReference type="ARBA" id="ARBA00022448"/>
    </source>
</evidence>
<sequence length="403" mass="44601">LITCSWVLFITSGLQSIQTDIRLLIIIRSIAGLAVGSSSAISPIYISELSSAKRRGMIVSLYQLYITISIVMAYALNHFFYRVSNGWRIEFAITSLPAIIFLICSIKLPDTSNQNLKNESDNNQIRNGGYIQLNSISEEGSISLIDDNKARFTQSQTVQQSKDKIVYVQDINNNSTSQKPKQKLNQLKNLKIAFNNHPRQFLIGIILALTQQITGINAIIMFSPNILQASGIQDTKMQLLTTIGIGAWNMVTTVIAVFLVDIIGRRPLLITGFSLMGLGHGLVLISLIIRNFQFIGNLSLYFAIPGLLVFLLGFEVGPGPIYFVLVSELFPANVRGVATSLMTAINWAGNILVVLTFLPLVEIISAEYVYLTFMVLSIGSAVFVYYMVKETKGKNLDEIHPPQ</sequence>
<dbReference type="InterPro" id="IPR020846">
    <property type="entry name" value="MFS_dom"/>
</dbReference>
<gene>
    <name evidence="9" type="ORF">EZS28_026788</name>
</gene>
<feature type="transmembrane region" description="Helical" evidence="7">
    <location>
        <begin position="239"/>
        <end position="260"/>
    </location>
</feature>
<reference evidence="9 10" key="1">
    <citation type="submission" date="2019-03" db="EMBL/GenBank/DDBJ databases">
        <title>Single cell metagenomics reveals metabolic interactions within the superorganism composed of flagellate Streblomastix strix and complex community of Bacteroidetes bacteria on its surface.</title>
        <authorList>
            <person name="Treitli S.C."/>
            <person name="Kolisko M."/>
            <person name="Husnik F."/>
            <person name="Keeling P."/>
            <person name="Hampl V."/>
        </authorList>
    </citation>
    <scope>NUCLEOTIDE SEQUENCE [LARGE SCALE GENOMIC DNA]</scope>
    <source>
        <strain evidence="9">ST1C</strain>
    </source>
</reference>
<dbReference type="PANTHER" id="PTHR48023">
    <property type="entry name" value="D-XYLOSE-PROTON SYMPORTER-LIKE 2"/>
    <property type="match status" value="1"/>
</dbReference>
<dbReference type="InterPro" id="IPR003663">
    <property type="entry name" value="Sugar/inositol_transpt"/>
</dbReference>
<feature type="transmembrane region" description="Helical" evidence="7">
    <location>
        <begin position="23"/>
        <end position="46"/>
    </location>
</feature>